<dbReference type="GO" id="GO:0015662">
    <property type="term" value="F:P-type ion transporter activity"/>
    <property type="evidence" value="ECO:0007669"/>
    <property type="project" value="UniProtKB-ARBA"/>
</dbReference>
<keyword evidence="5" id="KW-0547">Nucleotide-binding</keyword>
<feature type="domain" description="Cation-transporting P-type ATPase N-terminal" evidence="12">
    <location>
        <begin position="10"/>
        <end position="84"/>
    </location>
</feature>
<keyword evidence="10 11" id="KW-0472">Membrane</keyword>
<dbReference type="Proteomes" id="UP000214566">
    <property type="component" value="Unassembled WGS sequence"/>
</dbReference>
<reference evidence="13 14" key="1">
    <citation type="submission" date="2016-06" db="EMBL/GenBank/DDBJ databases">
        <authorList>
            <person name="Kjaerup R.B."/>
            <person name="Dalgaard T.S."/>
            <person name="Juul-Madsen H.R."/>
        </authorList>
    </citation>
    <scope>NUCLEOTIDE SEQUENCE [LARGE SCALE GENOMIC DNA]</scope>
    <source>
        <strain evidence="13 14">DSM 16361</strain>
    </source>
</reference>
<dbReference type="GO" id="GO:0005524">
    <property type="term" value="F:ATP binding"/>
    <property type="evidence" value="ECO:0007669"/>
    <property type="project" value="UniProtKB-KW"/>
</dbReference>
<dbReference type="InterPro" id="IPR044492">
    <property type="entry name" value="P_typ_ATPase_HD_dom"/>
</dbReference>
<dbReference type="SUPFAM" id="SSF81653">
    <property type="entry name" value="Calcium ATPase, transduction domain A"/>
    <property type="match status" value="1"/>
</dbReference>
<dbReference type="InterPro" id="IPR023214">
    <property type="entry name" value="HAD_sf"/>
</dbReference>
<evidence type="ECO:0000256" key="11">
    <source>
        <dbReference type="SAM" id="Phobius"/>
    </source>
</evidence>
<dbReference type="NCBIfam" id="TIGR01494">
    <property type="entry name" value="ATPase_P-type"/>
    <property type="match status" value="2"/>
</dbReference>
<evidence type="ECO:0000256" key="6">
    <source>
        <dbReference type="ARBA" id="ARBA00022840"/>
    </source>
</evidence>
<protein>
    <submittedName>
        <fullName evidence="13">Putative calcium-transporting ATPase</fullName>
        <ecNumber evidence="13">3.6.3.8</ecNumber>
    </submittedName>
</protein>
<feature type="transmembrane region" description="Helical" evidence="11">
    <location>
        <begin position="253"/>
        <end position="270"/>
    </location>
</feature>
<evidence type="ECO:0000256" key="8">
    <source>
        <dbReference type="ARBA" id="ARBA00022967"/>
    </source>
</evidence>
<organism evidence="13 14">
    <name type="scientific">Thiomonas delicata</name>
    <name type="common">Thiomonas cuprina</name>
    <dbReference type="NCBI Taxonomy" id="364030"/>
    <lineage>
        <taxon>Bacteria</taxon>
        <taxon>Pseudomonadati</taxon>
        <taxon>Pseudomonadota</taxon>
        <taxon>Betaproteobacteria</taxon>
        <taxon>Burkholderiales</taxon>
        <taxon>Thiomonas</taxon>
    </lineage>
</organism>
<evidence type="ECO:0000259" key="12">
    <source>
        <dbReference type="SMART" id="SM00831"/>
    </source>
</evidence>
<dbReference type="PRINTS" id="PR00119">
    <property type="entry name" value="CATATPASE"/>
</dbReference>
<dbReference type="Pfam" id="PF13246">
    <property type="entry name" value="Cation_ATPase"/>
    <property type="match status" value="1"/>
</dbReference>
<comment type="subcellular location">
    <subcellularLocation>
        <location evidence="1">Endomembrane system</location>
        <topology evidence="1">Multi-pass membrane protein</topology>
    </subcellularLocation>
</comment>
<dbReference type="Gene3D" id="2.70.150.10">
    <property type="entry name" value="Calcium-transporting ATPase, cytoplasmic transduction domain A"/>
    <property type="match status" value="1"/>
</dbReference>
<dbReference type="InterPro" id="IPR023299">
    <property type="entry name" value="ATPase_P-typ_cyto_dom_N"/>
</dbReference>
<evidence type="ECO:0000313" key="13">
    <source>
        <dbReference type="EMBL" id="SBP88056.1"/>
    </source>
</evidence>
<dbReference type="Pfam" id="PF00122">
    <property type="entry name" value="E1-E2_ATPase"/>
    <property type="match status" value="1"/>
</dbReference>
<dbReference type="SUPFAM" id="SSF81660">
    <property type="entry name" value="Metal cation-transporting ATPase, ATP-binding domain N"/>
    <property type="match status" value="1"/>
</dbReference>
<dbReference type="GO" id="GO:0012505">
    <property type="term" value="C:endomembrane system"/>
    <property type="evidence" value="ECO:0007669"/>
    <property type="project" value="UniProtKB-SubCell"/>
</dbReference>
<dbReference type="InterPro" id="IPR008250">
    <property type="entry name" value="ATPase_P-typ_transduc_dom_A_sf"/>
</dbReference>
<sequence>MANESGLPQEPHALSAGDVARHLRVQPDVGLAADEIDARLLRHGPNRLPETTPRSWLQRVLDPFRDFMIMVLLAAAVLSGFIGDIADTVAIAVIVLLNAVIAIVQEWRADRAMQALRQLAAPRARVLRDGRMAVVETSQLVLGDVVLLEAGDMIPADLRLHHVAQLRVDESALTGESVSAQKHAAPLPPHALPLGDQANMAFKGTLVTHGRATGIVIATGATTQLGQIAALVRAAGPRSTPLQLRLAAFGKRLSLVVLAICALIFAVGVLRGEPWLLMALTAVSLAVAAIPEALPAVVTVLLALGARAMVRVHALVRRLPAVETLGSVTVICSDKTGTLTLNRMRVKAWRTWGDLPAQQLWRAAALCNDAVPDTAAAAWRGDPTETALVEQAGAEGIDVVALRARQPRAGEIPFDAERKRMTTWHAAADDGANAPPWIAMTKGAPESVLPRCTHVLTRRGAEPLHVHEALDFARSLAAQGMRVLAVAQRDWHEQPRAEADAVERDMTLLGLVGLLDPPRPEAKQAVAECLAAGIIPVMITGDHPATALAIARELGIAAEGAKALGGAELAAMDAAALRDAVAHVRVYARMDPAQKIRIVAALQANGEFVAMTGDGVNDAPALRAADIGVAMGAGGTDVAREAASLVLLDDNFATIVAAVREGRRIFDNIRKFVRFNMSGNAGAVLILFLAPFVGLPIPLLPIHILWFNMVIDGLPGLALATEPAERGVMQRPPRPPGESVFAHGLWQHALWVGLLIGGLCLGVQAWAAAVGNPHGQTMVFTVLTLAQMAHVMAIRSERESLFTLGLRSNLPLLGAVSLTLALQLGVVYLPLLQPVFHTLPLAPGELAACLGCALLVFAAVEVEKAWRRRAGRAMHAAIGAA</sequence>
<name>A0A238D429_THIDL</name>
<accession>A0A238D429</accession>
<dbReference type="InterPro" id="IPR006068">
    <property type="entry name" value="ATPase_P-typ_cation-transptr_C"/>
</dbReference>
<feature type="transmembrane region" description="Helical" evidence="11">
    <location>
        <begin position="749"/>
        <end position="769"/>
    </location>
</feature>
<dbReference type="PROSITE" id="PS00154">
    <property type="entry name" value="ATPASE_E1_E2"/>
    <property type="match status" value="1"/>
</dbReference>
<keyword evidence="7" id="KW-0460">Magnesium</keyword>
<dbReference type="InterPro" id="IPR036412">
    <property type="entry name" value="HAD-like_sf"/>
</dbReference>
<evidence type="ECO:0000256" key="3">
    <source>
        <dbReference type="ARBA" id="ARBA00022553"/>
    </source>
</evidence>
<dbReference type="InterPro" id="IPR023298">
    <property type="entry name" value="ATPase_P-typ_TM_dom_sf"/>
</dbReference>
<keyword evidence="9 11" id="KW-1133">Transmembrane helix</keyword>
<dbReference type="SUPFAM" id="SSF81665">
    <property type="entry name" value="Calcium ATPase, transmembrane domain M"/>
    <property type="match status" value="1"/>
</dbReference>
<dbReference type="FunFam" id="3.40.50.1000:FF:000028">
    <property type="entry name" value="Calcium-transporting P-type ATPase, putative"/>
    <property type="match status" value="1"/>
</dbReference>
<dbReference type="SMART" id="SM00831">
    <property type="entry name" value="Cation_ATPase_N"/>
    <property type="match status" value="1"/>
</dbReference>
<evidence type="ECO:0000256" key="2">
    <source>
        <dbReference type="ARBA" id="ARBA00005675"/>
    </source>
</evidence>
<dbReference type="Gene3D" id="3.40.1110.10">
    <property type="entry name" value="Calcium-transporting ATPase, cytoplasmic domain N"/>
    <property type="match status" value="1"/>
</dbReference>
<evidence type="ECO:0000256" key="4">
    <source>
        <dbReference type="ARBA" id="ARBA00022692"/>
    </source>
</evidence>
<dbReference type="Pfam" id="PF00689">
    <property type="entry name" value="Cation_ATPase_C"/>
    <property type="match status" value="1"/>
</dbReference>
<feature type="transmembrane region" description="Helical" evidence="11">
    <location>
        <begin position="841"/>
        <end position="860"/>
    </location>
</feature>
<dbReference type="FunFam" id="2.70.150.10:FF:000160">
    <property type="entry name" value="Sarcoplasmic/endoplasmic reticulum calcium ATPase 1"/>
    <property type="match status" value="1"/>
</dbReference>
<feature type="transmembrane region" description="Helical" evidence="11">
    <location>
        <begin position="806"/>
        <end position="829"/>
    </location>
</feature>
<dbReference type="SFLD" id="SFLDS00003">
    <property type="entry name" value="Haloacid_Dehalogenase"/>
    <property type="match status" value="1"/>
</dbReference>
<proteinExistence type="inferred from homology"/>
<dbReference type="Pfam" id="PF00690">
    <property type="entry name" value="Cation_ATPase_N"/>
    <property type="match status" value="1"/>
</dbReference>
<evidence type="ECO:0000256" key="10">
    <source>
        <dbReference type="ARBA" id="ARBA00023136"/>
    </source>
</evidence>
<evidence type="ECO:0000256" key="1">
    <source>
        <dbReference type="ARBA" id="ARBA00004127"/>
    </source>
</evidence>
<evidence type="ECO:0000256" key="9">
    <source>
        <dbReference type="ARBA" id="ARBA00022989"/>
    </source>
</evidence>
<keyword evidence="13" id="KW-0378">Hydrolase</keyword>
<dbReference type="Gene3D" id="1.20.1110.10">
    <property type="entry name" value="Calcium-transporting ATPase, transmembrane domain"/>
    <property type="match status" value="2"/>
</dbReference>
<dbReference type="SUPFAM" id="SSF56784">
    <property type="entry name" value="HAD-like"/>
    <property type="match status" value="1"/>
</dbReference>
<dbReference type="AlphaFoldDB" id="A0A238D429"/>
<keyword evidence="6" id="KW-0067">ATP-binding</keyword>
<evidence type="ECO:0000313" key="14">
    <source>
        <dbReference type="Proteomes" id="UP000214566"/>
    </source>
</evidence>
<dbReference type="EMBL" id="FLMQ01000055">
    <property type="protein sequence ID" value="SBP88056.1"/>
    <property type="molecule type" value="Genomic_DNA"/>
</dbReference>
<dbReference type="InterPro" id="IPR059000">
    <property type="entry name" value="ATPase_P-type_domA"/>
</dbReference>
<feature type="transmembrane region" description="Helical" evidence="11">
    <location>
        <begin position="64"/>
        <end position="83"/>
    </location>
</feature>
<gene>
    <name evidence="13" type="primary">pacL</name>
    <name evidence="13" type="ORF">THIARS_60769</name>
</gene>
<dbReference type="SFLD" id="SFLDG00002">
    <property type="entry name" value="C1.7:_P-type_atpase_like"/>
    <property type="match status" value="1"/>
</dbReference>
<keyword evidence="14" id="KW-1185">Reference proteome</keyword>
<dbReference type="InterPro" id="IPR001757">
    <property type="entry name" value="P_typ_ATPase"/>
</dbReference>
<dbReference type="PANTHER" id="PTHR42861">
    <property type="entry name" value="CALCIUM-TRANSPORTING ATPASE"/>
    <property type="match status" value="1"/>
</dbReference>
<feature type="transmembrane region" description="Helical" evidence="11">
    <location>
        <begin position="276"/>
        <end position="304"/>
    </location>
</feature>
<dbReference type="InterPro" id="IPR018303">
    <property type="entry name" value="ATPase_P-typ_P_site"/>
</dbReference>
<dbReference type="GO" id="GO:0016887">
    <property type="term" value="F:ATP hydrolysis activity"/>
    <property type="evidence" value="ECO:0007669"/>
    <property type="project" value="InterPro"/>
</dbReference>
<evidence type="ECO:0000256" key="7">
    <source>
        <dbReference type="ARBA" id="ARBA00022842"/>
    </source>
</evidence>
<dbReference type="InterPro" id="IPR004014">
    <property type="entry name" value="ATPase_P-typ_cation-transptr_N"/>
</dbReference>
<keyword evidence="3" id="KW-0597">Phosphoprotein</keyword>
<dbReference type="EC" id="3.6.3.8" evidence="13"/>
<dbReference type="PRINTS" id="PR00120">
    <property type="entry name" value="HATPASE"/>
</dbReference>
<keyword evidence="8" id="KW-1278">Translocase</keyword>
<dbReference type="Gene3D" id="3.40.50.1000">
    <property type="entry name" value="HAD superfamily/HAD-like"/>
    <property type="match status" value="1"/>
</dbReference>
<dbReference type="RefSeq" id="WP_186436597.1">
    <property type="nucleotide sequence ID" value="NZ_LT592170.1"/>
</dbReference>
<comment type="similarity">
    <text evidence="2">Belongs to the cation transport ATPase (P-type) (TC 3.A.3) family. Type IIA subfamily.</text>
</comment>
<dbReference type="GO" id="GO:0016020">
    <property type="term" value="C:membrane"/>
    <property type="evidence" value="ECO:0007669"/>
    <property type="project" value="InterPro"/>
</dbReference>
<evidence type="ECO:0000256" key="5">
    <source>
        <dbReference type="ARBA" id="ARBA00022741"/>
    </source>
</evidence>
<keyword evidence="4 11" id="KW-0812">Transmembrane</keyword>
<dbReference type="SFLD" id="SFLDF00027">
    <property type="entry name" value="p-type_atpase"/>
    <property type="match status" value="1"/>
</dbReference>